<organism evidence="10 11">
    <name type="scientific">Ganoderma sinense ZZ0214-1</name>
    <dbReference type="NCBI Taxonomy" id="1077348"/>
    <lineage>
        <taxon>Eukaryota</taxon>
        <taxon>Fungi</taxon>
        <taxon>Dikarya</taxon>
        <taxon>Basidiomycota</taxon>
        <taxon>Agaricomycotina</taxon>
        <taxon>Agaricomycetes</taxon>
        <taxon>Polyporales</taxon>
        <taxon>Polyporaceae</taxon>
        <taxon>Ganoderma</taxon>
    </lineage>
</organism>
<dbReference type="EMBL" id="AYKW01000069">
    <property type="protein sequence ID" value="PIL22810.1"/>
    <property type="molecule type" value="Genomic_DNA"/>
</dbReference>
<comment type="similarity">
    <text evidence="2">Belongs to the CDC37 family.</text>
</comment>
<dbReference type="GO" id="GO:0051087">
    <property type="term" value="F:protein-folding chaperone binding"/>
    <property type="evidence" value="ECO:0007669"/>
    <property type="project" value="TreeGrafter"/>
</dbReference>
<feature type="compositionally biased region" description="Basic and acidic residues" evidence="6">
    <location>
        <begin position="470"/>
        <end position="484"/>
    </location>
</feature>
<evidence type="ECO:0000256" key="2">
    <source>
        <dbReference type="ARBA" id="ARBA00006222"/>
    </source>
</evidence>
<feature type="region of interest" description="Disordered" evidence="6">
    <location>
        <begin position="179"/>
        <end position="243"/>
    </location>
</feature>
<dbReference type="Pfam" id="PF08565">
    <property type="entry name" value="CDC37_M"/>
    <property type="match status" value="1"/>
</dbReference>
<keyword evidence="3" id="KW-0963">Cytoplasm</keyword>
<evidence type="ECO:0000256" key="6">
    <source>
        <dbReference type="SAM" id="MobiDB-lite"/>
    </source>
</evidence>
<feature type="compositionally biased region" description="Acidic residues" evidence="6">
    <location>
        <begin position="485"/>
        <end position="494"/>
    </location>
</feature>
<evidence type="ECO:0000259" key="9">
    <source>
        <dbReference type="SMART" id="SM01071"/>
    </source>
</evidence>
<comment type="caution">
    <text evidence="10">The sequence shown here is derived from an EMBL/GenBank/DDBJ whole genome shotgun (WGS) entry which is preliminary data.</text>
</comment>
<dbReference type="GO" id="GO:0050821">
    <property type="term" value="P:protein stabilization"/>
    <property type="evidence" value="ECO:0007669"/>
    <property type="project" value="TreeGrafter"/>
</dbReference>
<dbReference type="OrthoDB" id="440202at2759"/>
<evidence type="ECO:0000256" key="4">
    <source>
        <dbReference type="ARBA" id="ARBA00023186"/>
    </source>
</evidence>
<dbReference type="InterPro" id="IPR013855">
    <property type="entry name" value="Cdc37_N_dom"/>
</dbReference>
<evidence type="ECO:0000313" key="10">
    <source>
        <dbReference type="EMBL" id="PIL22810.1"/>
    </source>
</evidence>
<feature type="domain" description="Cdc37 N-terminal" evidence="9">
    <location>
        <begin position="2"/>
        <end position="183"/>
    </location>
</feature>
<keyword evidence="11" id="KW-1185">Reference proteome</keyword>
<dbReference type="Pfam" id="PF08564">
    <property type="entry name" value="CDC37_C"/>
    <property type="match status" value="1"/>
</dbReference>
<feature type="compositionally biased region" description="Basic and acidic residues" evidence="6">
    <location>
        <begin position="7"/>
        <end position="24"/>
    </location>
</feature>
<evidence type="ECO:0000313" key="11">
    <source>
        <dbReference type="Proteomes" id="UP000230002"/>
    </source>
</evidence>
<dbReference type="PANTHER" id="PTHR12800:SF4">
    <property type="entry name" value="HSP90 CO-CHAPERONE CDC37"/>
    <property type="match status" value="1"/>
</dbReference>
<evidence type="ECO:0000259" key="8">
    <source>
        <dbReference type="SMART" id="SM01070"/>
    </source>
</evidence>
<dbReference type="SUPFAM" id="SSF101391">
    <property type="entry name" value="Hsp90 co-chaperone CDC37"/>
    <property type="match status" value="1"/>
</dbReference>
<sequence length="506" mass="55829">MPLNYSKWDKLELSDDSDIEGHPNVDKRSLIRWKQRAIHEQREERKFHVGQLKADLAVNDVLKPRLAAIATEVEAQGPPHFSSLVERFKTNPSPERPPTNAPEQKTYDEMLGALMLQVWEDAKKKGVEKDDPKLGDALVDGLKAHLVRIDEHQAKMRKELAAEEEEAKKKITSEDIHEGFDSKYVPPKPAPPPVKNAIPSDKPKKTVSGFETLNPKGVAAAPFSPEASSSKAPAKDDDTETDDLPELTPSLEQFSHIAVRAYEQSWEFIKAHRDVYVPGASDALLVAAFRAQSDGNAKWALQCVHQSLLLQYCDKLGKDGPSMFFRKMIASDPRATGVFEKDVADTYAHLVERVRISKAEEEAAAGGEQIQLVAENPDTQIGFNVPDGPPPEQLQLEGPGFENVSVEEVRKALQMQWNIFSGFDERLQAALKAQSLEQVNKVLGAMKVTEAEEVVRLLDISGILSFSEGGIRDETGKGKGKSTDVDEDGDDEGEGNVGEEAAEEVD</sequence>
<accession>A0A2G8RMT0</accession>
<dbReference type="SMART" id="SM01070">
    <property type="entry name" value="CDC37_M"/>
    <property type="match status" value="1"/>
</dbReference>
<dbReference type="Gene3D" id="1.20.58.610">
    <property type="entry name" value="Cdc37, Hsp90 binding domain"/>
    <property type="match status" value="1"/>
</dbReference>
<dbReference type="GO" id="GO:0005737">
    <property type="term" value="C:cytoplasm"/>
    <property type="evidence" value="ECO:0007669"/>
    <property type="project" value="UniProtKB-SubCell"/>
</dbReference>
<dbReference type="Proteomes" id="UP000230002">
    <property type="component" value="Unassembled WGS sequence"/>
</dbReference>
<evidence type="ECO:0000256" key="1">
    <source>
        <dbReference type="ARBA" id="ARBA00004496"/>
    </source>
</evidence>
<dbReference type="InterPro" id="IPR013873">
    <property type="entry name" value="Cdc37_C"/>
</dbReference>
<dbReference type="AlphaFoldDB" id="A0A2G8RMT0"/>
<dbReference type="GO" id="GO:0031072">
    <property type="term" value="F:heat shock protein binding"/>
    <property type="evidence" value="ECO:0007669"/>
    <property type="project" value="TreeGrafter"/>
</dbReference>
<feature type="region of interest" description="Disordered" evidence="6">
    <location>
        <begin position="469"/>
        <end position="506"/>
    </location>
</feature>
<feature type="compositionally biased region" description="Low complexity" evidence="6">
    <location>
        <begin position="219"/>
        <end position="232"/>
    </location>
</feature>
<dbReference type="InterPro" id="IPR004918">
    <property type="entry name" value="Cdc37"/>
</dbReference>
<gene>
    <name evidence="10" type="ORF">GSI_15505</name>
</gene>
<dbReference type="STRING" id="1077348.A0A2G8RMT0"/>
<evidence type="ECO:0000259" key="7">
    <source>
        <dbReference type="SMART" id="SM01069"/>
    </source>
</evidence>
<keyword evidence="4" id="KW-0143">Chaperone</keyword>
<reference evidence="10 11" key="1">
    <citation type="journal article" date="2015" name="Sci. Rep.">
        <title>Chromosome-level genome map provides insights into diverse defense mechanisms in the medicinal fungus Ganoderma sinense.</title>
        <authorList>
            <person name="Zhu Y."/>
            <person name="Xu J."/>
            <person name="Sun C."/>
            <person name="Zhou S."/>
            <person name="Xu H."/>
            <person name="Nelson D.R."/>
            <person name="Qian J."/>
            <person name="Song J."/>
            <person name="Luo H."/>
            <person name="Xiang L."/>
            <person name="Li Y."/>
            <person name="Xu Z."/>
            <person name="Ji A."/>
            <person name="Wang L."/>
            <person name="Lu S."/>
            <person name="Hayward A."/>
            <person name="Sun W."/>
            <person name="Li X."/>
            <person name="Schwartz D.C."/>
            <person name="Wang Y."/>
            <person name="Chen S."/>
        </authorList>
    </citation>
    <scope>NUCLEOTIDE SEQUENCE [LARGE SCALE GENOMIC DNA]</scope>
    <source>
        <strain evidence="10 11">ZZ0214-1</strain>
    </source>
</reference>
<dbReference type="GO" id="GO:0019901">
    <property type="term" value="F:protein kinase binding"/>
    <property type="evidence" value="ECO:0007669"/>
    <property type="project" value="InterPro"/>
</dbReference>
<dbReference type="SMART" id="SM01071">
    <property type="entry name" value="CDC37_N"/>
    <property type="match status" value="1"/>
</dbReference>
<feature type="region of interest" description="Disordered" evidence="6">
    <location>
        <begin position="1"/>
        <end position="24"/>
    </location>
</feature>
<evidence type="ECO:0000256" key="3">
    <source>
        <dbReference type="ARBA" id="ARBA00022490"/>
    </source>
</evidence>
<dbReference type="SMART" id="SM01069">
    <property type="entry name" value="CDC37_C"/>
    <property type="match status" value="1"/>
</dbReference>
<proteinExistence type="inferred from homology"/>
<dbReference type="InterPro" id="IPR038189">
    <property type="entry name" value="Cdc37_Hsp90-bd_sf"/>
</dbReference>
<dbReference type="PANTHER" id="PTHR12800">
    <property type="entry name" value="CDC37-RELATED"/>
    <property type="match status" value="1"/>
</dbReference>
<dbReference type="Pfam" id="PF03234">
    <property type="entry name" value="CDC37_N"/>
    <property type="match status" value="1"/>
</dbReference>
<dbReference type="GO" id="GO:0006457">
    <property type="term" value="P:protein folding"/>
    <property type="evidence" value="ECO:0007669"/>
    <property type="project" value="TreeGrafter"/>
</dbReference>
<protein>
    <recommendedName>
        <fullName evidence="5">Hsp90 chaperone protein kinase-targeting subunit</fullName>
    </recommendedName>
</protein>
<feature type="domain" description="Cdc37 C-terminal" evidence="7">
    <location>
        <begin position="383"/>
        <end position="504"/>
    </location>
</feature>
<name>A0A2G8RMT0_9APHY</name>
<feature type="domain" description="Cdc37 Hsp90 binding" evidence="8">
    <location>
        <begin position="182"/>
        <end position="366"/>
    </location>
</feature>
<comment type="subcellular location">
    <subcellularLocation>
        <location evidence="1">Cytoplasm</location>
    </subcellularLocation>
</comment>
<evidence type="ECO:0000256" key="5">
    <source>
        <dbReference type="ARBA" id="ARBA00031396"/>
    </source>
</evidence>
<dbReference type="InterPro" id="IPR013874">
    <property type="entry name" value="Cdc37_Hsp90-bd"/>
</dbReference>
<dbReference type="GO" id="GO:0051082">
    <property type="term" value="F:unfolded protein binding"/>
    <property type="evidence" value="ECO:0007669"/>
    <property type="project" value="TreeGrafter"/>
</dbReference>